<reference evidence="1" key="1">
    <citation type="submission" date="2024-03" db="EMBL/GenBank/DDBJ databases">
        <title>Diverse circular DNA viruses in blood, oral, and fecal samples of captive lemurs.</title>
        <authorList>
            <person name="Paietta E.N."/>
            <person name="Kraberger S."/>
            <person name="Lund M.C."/>
            <person name="Custer J.M."/>
            <person name="Vargas K.M."/>
            <person name="Ehmke E.E."/>
            <person name="Yoder A.D."/>
            <person name="Varsani A."/>
        </authorList>
    </citation>
    <scope>NUCLEOTIDE SEQUENCE</scope>
    <source>
        <strain evidence="1">Duke_24SF_44</strain>
    </source>
</reference>
<evidence type="ECO:0000313" key="1">
    <source>
        <dbReference type="EMBL" id="XCD05723.1"/>
    </source>
</evidence>
<name>A0AAU8B1J1_9CAUD</name>
<organism evidence="1">
    <name type="scientific">Dulem virus 38</name>
    <dbReference type="NCBI Taxonomy" id="3145756"/>
    <lineage>
        <taxon>Viruses</taxon>
        <taxon>Duplodnaviria</taxon>
        <taxon>Heunggongvirae</taxon>
        <taxon>Uroviricota</taxon>
        <taxon>Caudoviricetes</taxon>
    </lineage>
</organism>
<protein>
    <submittedName>
        <fullName evidence="1">Uncharacterized protein</fullName>
    </submittedName>
</protein>
<sequence length="88" mass="9749">MSNTTWNRIWQHPTARIQPLDAKTIHEANVCHVWEDGVKHPTALAKRCGQRCWGIYPRGATAPAAMGASALEAATQWLTLRERTEAAA</sequence>
<proteinExistence type="predicted"/>
<accession>A0AAU8B1J1</accession>
<dbReference type="EMBL" id="PP511596">
    <property type="protein sequence ID" value="XCD05723.1"/>
    <property type="molecule type" value="Genomic_DNA"/>
</dbReference>